<keyword evidence="3" id="KW-1185">Reference proteome</keyword>
<evidence type="ECO:0000313" key="1">
    <source>
        <dbReference type="EMBL" id="EEC02615.1"/>
    </source>
</evidence>
<accession>B7P7P3</accession>
<dbReference type="EMBL" id="ABJB010104349">
    <property type="status" value="NOT_ANNOTATED_CDS"/>
    <property type="molecule type" value="Genomic_DNA"/>
</dbReference>
<dbReference type="InParanoid" id="B7P7P3"/>
<dbReference type="VEuPathDB" id="VectorBase:ISCP_029342"/>
<dbReference type="HOGENOM" id="CLU_1760796_0_0_1"/>
<dbReference type="AlphaFoldDB" id="B7P7P3"/>
<dbReference type="EMBL" id="DS652842">
    <property type="protein sequence ID" value="EEC02615.1"/>
    <property type="molecule type" value="Genomic_DNA"/>
</dbReference>
<organism>
    <name type="scientific">Ixodes scapularis</name>
    <name type="common">Black-legged tick</name>
    <name type="synonym">Deer tick</name>
    <dbReference type="NCBI Taxonomy" id="6945"/>
    <lineage>
        <taxon>Eukaryota</taxon>
        <taxon>Metazoa</taxon>
        <taxon>Ecdysozoa</taxon>
        <taxon>Arthropoda</taxon>
        <taxon>Chelicerata</taxon>
        <taxon>Arachnida</taxon>
        <taxon>Acari</taxon>
        <taxon>Parasitiformes</taxon>
        <taxon>Ixodida</taxon>
        <taxon>Ixodoidea</taxon>
        <taxon>Ixodidae</taxon>
        <taxon>Ixodinae</taxon>
        <taxon>Ixodes</taxon>
    </lineage>
</organism>
<dbReference type="InterPro" id="IPR051489">
    <property type="entry name" value="ADAM_Metalloproteinase"/>
</dbReference>
<name>B7P7P3_IXOSC</name>
<dbReference type="PANTHER" id="PTHR45702:SF2">
    <property type="entry name" value="KUZBANIAN, ISOFORM A"/>
    <property type="match status" value="1"/>
</dbReference>
<dbReference type="PANTHER" id="PTHR45702">
    <property type="entry name" value="ADAM10/ADAM17 METALLOPEPTIDASE FAMILY MEMBER"/>
    <property type="match status" value="1"/>
</dbReference>
<dbReference type="OrthoDB" id="6500773at2759"/>
<dbReference type="PaxDb" id="6945-B7P7P3"/>
<proteinExistence type="predicted"/>
<sequence length="148" mass="16679">MDSRFCRDFNIRLFPDTSVLHKDLVIETAMHGVIQVDTSHIYTGTLIGESGSQVYGALRRGVFEGSIHTTGDDFYVERASNFFNGSAPFHSVLYSARDVEFPPPEGTGGSQRRRQWCGLYGHRERWMNRVLDSFGKRKVGVSSSSRVL</sequence>
<dbReference type="VEuPathDB" id="VectorBase:ISCI002698"/>
<dbReference type="EnsemblMetazoa" id="ISCW002698-RA">
    <property type="protein sequence ID" value="ISCW002698-PA"/>
    <property type="gene ID" value="ISCW002698"/>
</dbReference>
<evidence type="ECO:0000313" key="2">
    <source>
        <dbReference type="EnsemblMetazoa" id="ISCW002698-PA"/>
    </source>
</evidence>
<reference evidence="1 3" key="1">
    <citation type="submission" date="2008-03" db="EMBL/GenBank/DDBJ databases">
        <title>Annotation of Ixodes scapularis.</title>
        <authorList>
            <consortium name="Ixodes scapularis Genome Project Consortium"/>
            <person name="Caler E."/>
            <person name="Hannick L.I."/>
            <person name="Bidwell S."/>
            <person name="Joardar V."/>
            <person name="Thiagarajan M."/>
            <person name="Amedeo P."/>
            <person name="Galinsky K.J."/>
            <person name="Schobel S."/>
            <person name="Inman J."/>
            <person name="Hostetler J."/>
            <person name="Miller J."/>
            <person name="Hammond M."/>
            <person name="Megy K."/>
            <person name="Lawson D."/>
            <person name="Kodira C."/>
            <person name="Sutton G."/>
            <person name="Meyer J."/>
            <person name="Hill C.A."/>
            <person name="Birren B."/>
            <person name="Nene V."/>
            <person name="Collins F."/>
            <person name="Alarcon-Chaidez F."/>
            <person name="Wikel S."/>
            <person name="Strausberg R."/>
        </authorList>
    </citation>
    <scope>NUCLEOTIDE SEQUENCE [LARGE SCALE GENOMIC DNA]</scope>
    <source>
        <strain evidence="3">Wikel</strain>
        <strain evidence="1">Wikel colony</strain>
    </source>
</reference>
<dbReference type="VEuPathDB" id="VectorBase:ISCW002698"/>
<gene>
    <name evidence="1" type="ORF">IscW_ISCW002698</name>
</gene>
<dbReference type="EMBL" id="ABJB011024713">
    <property type="status" value="NOT_ANNOTATED_CDS"/>
    <property type="molecule type" value="Genomic_DNA"/>
</dbReference>
<reference evidence="2" key="2">
    <citation type="submission" date="2020-05" db="UniProtKB">
        <authorList>
            <consortium name="EnsemblMetazoa"/>
        </authorList>
    </citation>
    <scope>IDENTIFICATION</scope>
    <source>
        <strain evidence="2">wikel</strain>
    </source>
</reference>
<dbReference type="Proteomes" id="UP000001555">
    <property type="component" value="Unassembled WGS sequence"/>
</dbReference>
<protein>
    <submittedName>
        <fullName evidence="1 2">Uncharacterized protein</fullName>
    </submittedName>
</protein>
<evidence type="ECO:0000313" key="3">
    <source>
        <dbReference type="Proteomes" id="UP000001555"/>
    </source>
</evidence>